<feature type="region of interest" description="Disordered" evidence="1">
    <location>
        <begin position="1"/>
        <end position="28"/>
    </location>
</feature>
<dbReference type="InterPro" id="IPR046676">
    <property type="entry name" value="DUF6546"/>
</dbReference>
<dbReference type="RefSeq" id="XP_018149245.2">
    <property type="nucleotide sequence ID" value="XM_018280868.2"/>
</dbReference>
<dbReference type="EMBL" id="LSBJ02000001">
    <property type="protein sequence ID" value="OAQ73162.2"/>
    <property type="molecule type" value="Genomic_DNA"/>
</dbReference>
<gene>
    <name evidence="3" type="ORF">VFPPC_00951</name>
</gene>
<protein>
    <recommendedName>
        <fullName evidence="2">DUF6546 domain-containing protein</fullName>
    </recommendedName>
</protein>
<comment type="caution">
    <text evidence="3">The sequence shown here is derived from an EMBL/GenBank/DDBJ whole genome shotgun (WGS) entry which is preliminary data.</text>
</comment>
<keyword evidence="4" id="KW-1185">Reference proteome</keyword>
<reference evidence="3 4" key="1">
    <citation type="journal article" date="2016" name="PLoS Pathog.">
        <title>Biosynthesis of antibiotic leucinostatins in bio-control fungus Purpureocillium lilacinum and their inhibition on phytophthora revealed by genome mining.</title>
        <authorList>
            <person name="Wang G."/>
            <person name="Liu Z."/>
            <person name="Lin R."/>
            <person name="Li E."/>
            <person name="Mao Z."/>
            <person name="Ling J."/>
            <person name="Yang Y."/>
            <person name="Yin W.B."/>
            <person name="Xie B."/>
        </authorList>
    </citation>
    <scope>NUCLEOTIDE SEQUENCE [LARGE SCALE GENOMIC DNA]</scope>
    <source>
        <strain evidence="3">170</strain>
    </source>
</reference>
<dbReference type="GeneID" id="28844862"/>
<accession>A0A179G5R0</accession>
<evidence type="ECO:0000313" key="4">
    <source>
        <dbReference type="Proteomes" id="UP000078397"/>
    </source>
</evidence>
<organism evidence="3 4">
    <name type="scientific">Pochonia chlamydosporia 170</name>
    <dbReference type="NCBI Taxonomy" id="1380566"/>
    <lineage>
        <taxon>Eukaryota</taxon>
        <taxon>Fungi</taxon>
        <taxon>Dikarya</taxon>
        <taxon>Ascomycota</taxon>
        <taxon>Pezizomycotina</taxon>
        <taxon>Sordariomycetes</taxon>
        <taxon>Hypocreomycetidae</taxon>
        <taxon>Hypocreales</taxon>
        <taxon>Clavicipitaceae</taxon>
        <taxon>Pochonia</taxon>
    </lineage>
</organism>
<dbReference type="Proteomes" id="UP000078397">
    <property type="component" value="Unassembled WGS sequence"/>
</dbReference>
<sequence length="511" mass="58990">MDEAGDHGPSAEQTDHTDNTQTESPSSWQSFPAELRLKILGLISAERYRGWSAHAAVCKEWQAFIEAKNFRHITLQSLCLQDLPHMIHNRTHLVEKIWLNVHLRRYSCRCCQDEDRTFPVWSSEAMGSENSLLINRDILRLFRALSTWTNTSKLTLELSACSPSDLDAFVQYPRYRDYQEMPPSYREPATPWHSPYHCCVYRRMDMVPCSLGIFRIFSVYTLHNVHLIPRVPAVTKLVIRRQFRRQISPLALQTLWQRLPSLESIVYEPWRPGHRELKIVREKRLISALSEEFPSHIRKLSIFENVNDGLTAQLQASREFMDLARFNPDADTSLVEAFASRSCDLEHMSIAYMIDAKAFFSSCLPSYTWPNLRTLALTAAILTQEDAKDQIYELLRDASVVALRMPQLAHMVLWHGVKGAASAVIYHKKKQWKQASLTWRSTWDLHLNDTIVSSWQEVTPDYCQLQIKKELVQGTIKSCGDAIHKLGLSHGIIHPASLREMRHEGHMGFKI</sequence>
<dbReference type="AlphaFoldDB" id="A0A179G5R0"/>
<feature type="compositionally biased region" description="Polar residues" evidence="1">
    <location>
        <begin position="19"/>
        <end position="28"/>
    </location>
</feature>
<dbReference type="KEGG" id="pchm:VFPPC_00951"/>
<evidence type="ECO:0000313" key="3">
    <source>
        <dbReference type="EMBL" id="OAQ73162.2"/>
    </source>
</evidence>
<evidence type="ECO:0000259" key="2">
    <source>
        <dbReference type="Pfam" id="PF20183"/>
    </source>
</evidence>
<feature type="domain" description="DUF6546" evidence="2">
    <location>
        <begin position="293"/>
        <end position="494"/>
    </location>
</feature>
<dbReference type="STRING" id="1380566.A0A179G5R0"/>
<dbReference type="Pfam" id="PF20183">
    <property type="entry name" value="DUF6546"/>
    <property type="match status" value="1"/>
</dbReference>
<evidence type="ECO:0000256" key="1">
    <source>
        <dbReference type="SAM" id="MobiDB-lite"/>
    </source>
</evidence>
<dbReference type="OrthoDB" id="4958508at2759"/>
<proteinExistence type="predicted"/>
<name>A0A179G5R0_METCM</name>